<dbReference type="STRING" id="904291.A7J15_12715"/>
<dbReference type="InterPro" id="IPR007348">
    <property type="entry name" value="CopC_dom"/>
</dbReference>
<evidence type="ECO:0000256" key="3">
    <source>
        <dbReference type="SAM" id="MobiDB-lite"/>
    </source>
</evidence>
<dbReference type="SUPFAM" id="SSF81296">
    <property type="entry name" value="E set domains"/>
    <property type="match status" value="1"/>
</dbReference>
<keyword evidence="4" id="KW-1133">Transmembrane helix</keyword>
<keyword evidence="4" id="KW-0812">Transmembrane</keyword>
<dbReference type="EMBL" id="LXMD01000007">
    <property type="protein sequence ID" value="OCG76030.1"/>
    <property type="molecule type" value="Genomic_DNA"/>
</dbReference>
<comment type="caution">
    <text evidence="6">The sequence shown here is derived from an EMBL/GenBank/DDBJ whole genome shotgun (WGS) entry which is preliminary data.</text>
</comment>
<evidence type="ECO:0000313" key="7">
    <source>
        <dbReference type="Proteomes" id="UP000093355"/>
    </source>
</evidence>
<evidence type="ECO:0000256" key="1">
    <source>
        <dbReference type="ARBA" id="ARBA00022729"/>
    </source>
</evidence>
<keyword evidence="7" id="KW-1185">Reference proteome</keyword>
<feature type="compositionally biased region" description="Low complexity" evidence="3">
    <location>
        <begin position="152"/>
        <end position="165"/>
    </location>
</feature>
<feature type="domain" description="CopC" evidence="5">
    <location>
        <begin position="53"/>
        <end position="146"/>
    </location>
</feature>
<accession>A0A1B9NHH7</accession>
<dbReference type="InterPro" id="IPR014755">
    <property type="entry name" value="Cu-Rt/internalin_Ig-like"/>
</dbReference>
<proteinExistence type="predicted"/>
<dbReference type="GO" id="GO:0042597">
    <property type="term" value="C:periplasmic space"/>
    <property type="evidence" value="ECO:0007669"/>
    <property type="project" value="InterPro"/>
</dbReference>
<dbReference type="GO" id="GO:0046688">
    <property type="term" value="P:response to copper ion"/>
    <property type="evidence" value="ECO:0007669"/>
    <property type="project" value="InterPro"/>
</dbReference>
<reference evidence="6 7" key="1">
    <citation type="submission" date="2016-05" db="EMBL/GenBank/DDBJ databases">
        <authorList>
            <person name="Lavstsen T."/>
            <person name="Jespersen J.S."/>
        </authorList>
    </citation>
    <scope>NUCLEOTIDE SEQUENCE [LARGE SCALE GENOMIC DNA]</scope>
    <source>
        <strain evidence="6 7">YLB-01</strain>
    </source>
</reference>
<sequence>MKEDDMTNTPEPARSEARRPPRPRRTTRAAIAVAVATIGLALGPSTSALAAEDLISSYPAADSVTATGPDEMTLTFDEKLRPGSDVVLIEVIAPSGENVVVDEVSFNGASATQHLAATAAPGQYGVRWQLTSDRGELTEGEYTFTIDPALNTTAPSPDPTSDAAPSPHPDEAPSDYEAGTAPQADGIFLPFIGVMFPIAIIAPVAGMVLMMRRDRKRRDMRGSDEA</sequence>
<evidence type="ECO:0000259" key="5">
    <source>
        <dbReference type="Pfam" id="PF04234"/>
    </source>
</evidence>
<feature type="transmembrane region" description="Helical" evidence="4">
    <location>
        <begin position="187"/>
        <end position="211"/>
    </location>
</feature>
<dbReference type="InterPro" id="IPR014756">
    <property type="entry name" value="Ig_E-set"/>
</dbReference>
<protein>
    <recommendedName>
        <fullName evidence="5">CopC domain-containing protein</fullName>
    </recommendedName>
</protein>
<evidence type="ECO:0000313" key="6">
    <source>
        <dbReference type="EMBL" id="OCG76030.1"/>
    </source>
</evidence>
<dbReference type="Proteomes" id="UP000093355">
    <property type="component" value="Unassembled WGS sequence"/>
</dbReference>
<dbReference type="Gene3D" id="2.60.40.1220">
    <property type="match status" value="1"/>
</dbReference>
<evidence type="ECO:0000256" key="4">
    <source>
        <dbReference type="SAM" id="Phobius"/>
    </source>
</evidence>
<evidence type="ECO:0000256" key="2">
    <source>
        <dbReference type="ARBA" id="ARBA00023008"/>
    </source>
</evidence>
<keyword evidence="4" id="KW-0472">Membrane</keyword>
<organism evidence="6 7">
    <name type="scientific">Microbacterium sediminis</name>
    <dbReference type="NCBI Taxonomy" id="904291"/>
    <lineage>
        <taxon>Bacteria</taxon>
        <taxon>Bacillati</taxon>
        <taxon>Actinomycetota</taxon>
        <taxon>Actinomycetes</taxon>
        <taxon>Micrococcales</taxon>
        <taxon>Microbacteriaceae</taxon>
        <taxon>Microbacterium</taxon>
    </lineage>
</organism>
<feature type="region of interest" description="Disordered" evidence="3">
    <location>
        <begin position="1"/>
        <end position="26"/>
    </location>
</feature>
<dbReference type="Pfam" id="PF04234">
    <property type="entry name" value="CopC"/>
    <property type="match status" value="1"/>
</dbReference>
<keyword evidence="1" id="KW-0732">Signal</keyword>
<dbReference type="GO" id="GO:0005507">
    <property type="term" value="F:copper ion binding"/>
    <property type="evidence" value="ECO:0007669"/>
    <property type="project" value="InterPro"/>
</dbReference>
<dbReference type="AlphaFoldDB" id="A0A1B9NHH7"/>
<name>A0A1B9NHH7_9MICO</name>
<gene>
    <name evidence="6" type="ORF">A7J15_12715</name>
</gene>
<feature type="region of interest" description="Disordered" evidence="3">
    <location>
        <begin position="148"/>
        <end position="180"/>
    </location>
</feature>
<keyword evidence="2" id="KW-0186">Copper</keyword>